<keyword evidence="2" id="KW-1185">Reference proteome</keyword>
<dbReference type="Proteomes" id="UP000053593">
    <property type="component" value="Unassembled WGS sequence"/>
</dbReference>
<protein>
    <submittedName>
        <fullName evidence="1">Uncharacterized protein</fullName>
    </submittedName>
</protein>
<dbReference type="EMBL" id="KN834811">
    <property type="protein sequence ID" value="KIK54876.1"/>
    <property type="molecule type" value="Genomic_DNA"/>
</dbReference>
<name>A0A0D0BJF6_9AGAR</name>
<dbReference type="AlphaFoldDB" id="A0A0D0BJF6"/>
<proteinExistence type="predicted"/>
<gene>
    <name evidence="1" type="ORF">GYMLUDRAFT_48267</name>
</gene>
<accession>A0A0D0BJF6</accession>
<organism evidence="1 2">
    <name type="scientific">Collybiopsis luxurians FD-317 M1</name>
    <dbReference type="NCBI Taxonomy" id="944289"/>
    <lineage>
        <taxon>Eukaryota</taxon>
        <taxon>Fungi</taxon>
        <taxon>Dikarya</taxon>
        <taxon>Basidiomycota</taxon>
        <taxon>Agaricomycotina</taxon>
        <taxon>Agaricomycetes</taxon>
        <taxon>Agaricomycetidae</taxon>
        <taxon>Agaricales</taxon>
        <taxon>Marasmiineae</taxon>
        <taxon>Omphalotaceae</taxon>
        <taxon>Collybiopsis</taxon>
        <taxon>Collybiopsis luxurians</taxon>
    </lineage>
</organism>
<evidence type="ECO:0000313" key="1">
    <source>
        <dbReference type="EMBL" id="KIK54876.1"/>
    </source>
</evidence>
<dbReference type="HOGENOM" id="CLU_2996692_0_0_1"/>
<sequence length="57" mass="6804">MYQQPDYFCPSLHERTTSCTRKYIYFDFYLSTYSVAAIQSFILSINRIPAIYNPYAM</sequence>
<reference evidence="1 2" key="1">
    <citation type="submission" date="2014-04" db="EMBL/GenBank/DDBJ databases">
        <title>Evolutionary Origins and Diversification of the Mycorrhizal Mutualists.</title>
        <authorList>
            <consortium name="DOE Joint Genome Institute"/>
            <consortium name="Mycorrhizal Genomics Consortium"/>
            <person name="Kohler A."/>
            <person name="Kuo A."/>
            <person name="Nagy L.G."/>
            <person name="Floudas D."/>
            <person name="Copeland A."/>
            <person name="Barry K.W."/>
            <person name="Cichocki N."/>
            <person name="Veneault-Fourrey C."/>
            <person name="LaButti K."/>
            <person name="Lindquist E.A."/>
            <person name="Lipzen A."/>
            <person name="Lundell T."/>
            <person name="Morin E."/>
            <person name="Murat C."/>
            <person name="Riley R."/>
            <person name="Ohm R."/>
            <person name="Sun H."/>
            <person name="Tunlid A."/>
            <person name="Henrissat B."/>
            <person name="Grigoriev I.V."/>
            <person name="Hibbett D.S."/>
            <person name="Martin F."/>
        </authorList>
    </citation>
    <scope>NUCLEOTIDE SEQUENCE [LARGE SCALE GENOMIC DNA]</scope>
    <source>
        <strain evidence="1 2">FD-317 M1</strain>
    </source>
</reference>
<evidence type="ECO:0000313" key="2">
    <source>
        <dbReference type="Proteomes" id="UP000053593"/>
    </source>
</evidence>